<feature type="transmembrane region" description="Helical" evidence="5">
    <location>
        <begin position="639"/>
        <end position="661"/>
    </location>
</feature>
<evidence type="ECO:0000313" key="8">
    <source>
        <dbReference type="Proteomes" id="UP000186817"/>
    </source>
</evidence>
<evidence type="ECO:0000313" key="7">
    <source>
        <dbReference type="EMBL" id="OLP83884.1"/>
    </source>
</evidence>
<evidence type="ECO:0000256" key="5">
    <source>
        <dbReference type="SAM" id="Phobius"/>
    </source>
</evidence>
<dbReference type="InterPro" id="IPR043502">
    <property type="entry name" value="DNA/RNA_pol_sf"/>
</dbReference>
<evidence type="ECO:0000256" key="3">
    <source>
        <dbReference type="ARBA" id="ARBA00022989"/>
    </source>
</evidence>
<protein>
    <submittedName>
        <fullName evidence="7">High affinity nitrate transporter 2.5</fullName>
    </submittedName>
</protein>
<keyword evidence="3 5" id="KW-1133">Transmembrane helix</keyword>
<organism evidence="7 8">
    <name type="scientific">Symbiodinium microadriaticum</name>
    <name type="common">Dinoflagellate</name>
    <name type="synonym">Zooxanthella microadriatica</name>
    <dbReference type="NCBI Taxonomy" id="2951"/>
    <lineage>
        <taxon>Eukaryota</taxon>
        <taxon>Sar</taxon>
        <taxon>Alveolata</taxon>
        <taxon>Dinophyceae</taxon>
        <taxon>Suessiales</taxon>
        <taxon>Symbiodiniaceae</taxon>
        <taxon>Symbiodinium</taxon>
    </lineage>
</organism>
<dbReference type="Pfam" id="PF00078">
    <property type="entry name" value="RVT_1"/>
    <property type="match status" value="1"/>
</dbReference>
<dbReference type="Proteomes" id="UP000186817">
    <property type="component" value="Unassembled WGS sequence"/>
</dbReference>
<dbReference type="EMBL" id="LSRX01001085">
    <property type="protein sequence ID" value="OLP83884.1"/>
    <property type="molecule type" value="Genomic_DNA"/>
</dbReference>
<feature type="transmembrane region" description="Helical" evidence="5">
    <location>
        <begin position="668"/>
        <end position="691"/>
    </location>
</feature>
<feature type="transmembrane region" description="Helical" evidence="5">
    <location>
        <begin position="580"/>
        <end position="597"/>
    </location>
</feature>
<dbReference type="OrthoDB" id="434240at2759"/>
<dbReference type="InterPro" id="IPR044772">
    <property type="entry name" value="NO3_transporter"/>
</dbReference>
<dbReference type="InterPro" id="IPR000477">
    <property type="entry name" value="RT_dom"/>
</dbReference>
<dbReference type="GO" id="GO:0015112">
    <property type="term" value="F:nitrate transmembrane transporter activity"/>
    <property type="evidence" value="ECO:0007669"/>
    <property type="project" value="InterPro"/>
</dbReference>
<evidence type="ECO:0000256" key="4">
    <source>
        <dbReference type="ARBA" id="ARBA00023136"/>
    </source>
</evidence>
<dbReference type="SUPFAM" id="SSF56672">
    <property type="entry name" value="DNA/RNA polymerases"/>
    <property type="match status" value="1"/>
</dbReference>
<dbReference type="OMA" id="WADCINV"/>
<reference evidence="7 8" key="1">
    <citation type="submission" date="2016-02" db="EMBL/GenBank/DDBJ databases">
        <title>Genome analysis of coral dinoflagellate symbionts highlights evolutionary adaptations to a symbiotic lifestyle.</title>
        <authorList>
            <person name="Aranda M."/>
            <person name="Li Y."/>
            <person name="Liew Y.J."/>
            <person name="Baumgarten S."/>
            <person name="Simakov O."/>
            <person name="Wilson M."/>
            <person name="Piel J."/>
            <person name="Ashoor H."/>
            <person name="Bougouffa S."/>
            <person name="Bajic V.B."/>
            <person name="Ryu T."/>
            <person name="Ravasi T."/>
            <person name="Bayer T."/>
            <person name="Micklem G."/>
            <person name="Kim H."/>
            <person name="Bhak J."/>
            <person name="Lajeunesse T.C."/>
            <person name="Voolstra C.R."/>
        </authorList>
    </citation>
    <scope>NUCLEOTIDE SEQUENCE [LARGE SCALE GENOMIC DNA]</scope>
    <source>
        <strain evidence="7 8">CCMP2467</strain>
    </source>
</reference>
<keyword evidence="2 5" id="KW-0812">Transmembrane</keyword>
<feature type="domain" description="Reverse transcriptase" evidence="6">
    <location>
        <begin position="94"/>
        <end position="327"/>
    </location>
</feature>
<keyword evidence="4 5" id="KW-0472">Membrane</keyword>
<sequence length="775" mass="84144">MTQEWNPLWNAVLPDAEQRWQEVLRRAPGGAADEPLSLEFCPVSTETFAQAVREGSGGAGFDGWTAKELKGLGVSCPSLWDDLVCILNDCVALAAQGACVQCQDQFSWRVVGIPKRCEAAVRPIAIASAIIRAYNRALLPQFPSMPADQYCGAPGRTAATATVAWLATKAYRGAELDLRKAFDSVDHVVASSAARTAGVPEAIIAYLARCVWSAPRHCVVHGEPPAEVIAATTGLPAGDPCSPRLLAFVLEPWSRIVTSFGGIQAFLFMDDRSLTDRLEQGHLAEALEASKWFDTRLGLQEHQGKRQVWDRSLRADCPPVEHLGVFAVPEQHALPEVRVHEDEVCQLADAVAGLPGGMEVKERLLLGIVLAKITWAAPLVPAVSLQTAKAFYRAMRGPCTWWCQGRVWADCINVHPQLAAAVLCLRRTAGCQVHSSATLDATVKHHAGVLGLEVVGEGPTGVLLASSQAAKPLVIRAVQHAARAQGRQDGSFAADADAGHSLRVVARAVALAQVKDTRADAEGIGAVDLQAQSDPAWKLWRQRLSPRDRGIHIQEVPARADNDDEGWTFRSLGTWPWRSWFAFWVAMVVAITAPWNYTLIRFFTGCAGDTFATNQLWCSLTFARNVVGTANADAIAASWGILGSGVTQIFMMSVLFSLMVASGMEPNLAGHVSMVVPVVMLVICSICMKLMCEDMPTAHNHDPAVIGNTQRLAMWDYVDVLLYVRGAVMIFQCYACFSTELAKNKHLVKHSRTYFRLDASDAKAWPMITNMTSAP</sequence>
<evidence type="ECO:0000256" key="1">
    <source>
        <dbReference type="ARBA" id="ARBA00004141"/>
    </source>
</evidence>
<dbReference type="PROSITE" id="PS50878">
    <property type="entry name" value="RT_POL"/>
    <property type="match status" value="1"/>
</dbReference>
<keyword evidence="8" id="KW-1185">Reference proteome</keyword>
<name>A0A1Q9CLS9_SYMMI</name>
<comment type="caution">
    <text evidence="7">The sequence shown here is derived from an EMBL/GenBank/DDBJ whole genome shotgun (WGS) entry which is preliminary data.</text>
</comment>
<evidence type="ECO:0000259" key="6">
    <source>
        <dbReference type="PROSITE" id="PS50878"/>
    </source>
</evidence>
<accession>A0A1Q9CLS9</accession>
<evidence type="ECO:0000256" key="2">
    <source>
        <dbReference type="ARBA" id="ARBA00022692"/>
    </source>
</evidence>
<dbReference type="PANTHER" id="PTHR23515">
    <property type="entry name" value="HIGH-AFFINITY NITRATE TRANSPORTER 2.3"/>
    <property type="match status" value="1"/>
</dbReference>
<dbReference type="AlphaFoldDB" id="A0A1Q9CLS9"/>
<proteinExistence type="predicted"/>
<comment type="subcellular location">
    <subcellularLocation>
        <location evidence="1">Membrane</location>
        <topology evidence="1">Multi-pass membrane protein</topology>
    </subcellularLocation>
</comment>
<dbReference type="GO" id="GO:0016020">
    <property type="term" value="C:membrane"/>
    <property type="evidence" value="ECO:0007669"/>
    <property type="project" value="UniProtKB-SubCell"/>
</dbReference>
<gene>
    <name evidence="7" type="primary">NRT2.5</name>
    <name evidence="7" type="ORF">AK812_SmicGene35301</name>
</gene>